<dbReference type="Pfam" id="PF00391">
    <property type="entry name" value="PEP-utilizers"/>
    <property type="match status" value="1"/>
</dbReference>
<sequence length="140" mass="15226">MSMRMSPLLSAWSPSTASRVTMRRRASTGDWWRNNSSRSFLTQFFCRRRFSSSGSRASVPARELSKTNFIKALHTDPGWTPLFATCAGVVVNVGSPLSHAAIVSRELGIPAVLAVEQATKRIKSGMLLTVDGTTGTVTVH</sequence>
<evidence type="ECO:0000313" key="3">
    <source>
        <dbReference type="Proteomes" id="UP000515663"/>
    </source>
</evidence>
<dbReference type="SUPFAM" id="SSF52009">
    <property type="entry name" value="Phosphohistidine domain"/>
    <property type="match status" value="1"/>
</dbReference>
<dbReference type="EMBL" id="CP059491">
    <property type="protein sequence ID" value="QMT03549.1"/>
    <property type="molecule type" value="Genomic_DNA"/>
</dbReference>
<organism evidence="2 3">
    <name type="scientific">Gordonia jinghuaiqii</name>
    <dbReference type="NCBI Taxonomy" id="2758710"/>
    <lineage>
        <taxon>Bacteria</taxon>
        <taxon>Bacillati</taxon>
        <taxon>Actinomycetota</taxon>
        <taxon>Actinomycetes</taxon>
        <taxon>Mycobacteriales</taxon>
        <taxon>Gordoniaceae</taxon>
        <taxon>Gordonia</taxon>
    </lineage>
</organism>
<dbReference type="PANTHER" id="PTHR43615:SF1">
    <property type="entry name" value="PPDK_N DOMAIN-CONTAINING PROTEIN"/>
    <property type="match status" value="1"/>
</dbReference>
<dbReference type="PANTHER" id="PTHR43615">
    <property type="entry name" value="PHOSPHOENOLPYRUVATE SYNTHASE-RELATED"/>
    <property type="match status" value="1"/>
</dbReference>
<evidence type="ECO:0000259" key="1">
    <source>
        <dbReference type="Pfam" id="PF00391"/>
    </source>
</evidence>
<accession>A0A7D7R0J0</accession>
<proteinExistence type="predicted"/>
<name>A0A7D7R0J0_9ACTN</name>
<dbReference type="InterPro" id="IPR036637">
    <property type="entry name" value="Phosphohistidine_dom_sf"/>
</dbReference>
<evidence type="ECO:0000313" key="2">
    <source>
        <dbReference type="EMBL" id="QMT03549.1"/>
    </source>
</evidence>
<dbReference type="InterPro" id="IPR051549">
    <property type="entry name" value="PEP_Utilizing_Enz"/>
</dbReference>
<dbReference type="InterPro" id="IPR008279">
    <property type="entry name" value="PEP-util_enz_mobile_dom"/>
</dbReference>
<gene>
    <name evidence="2" type="ORF">H1R19_10960</name>
</gene>
<dbReference type="GO" id="GO:0016772">
    <property type="term" value="F:transferase activity, transferring phosphorus-containing groups"/>
    <property type="evidence" value="ECO:0007669"/>
    <property type="project" value="InterPro"/>
</dbReference>
<dbReference type="Proteomes" id="UP000515663">
    <property type="component" value="Chromosome"/>
</dbReference>
<feature type="domain" description="PEP-utilising enzyme mobile" evidence="1">
    <location>
        <begin position="73"/>
        <end position="135"/>
    </location>
</feature>
<protein>
    <recommendedName>
        <fullName evidence="1">PEP-utilising enzyme mobile domain-containing protein</fullName>
    </recommendedName>
</protein>
<dbReference type="KEGG" id="gji:H1R19_10960"/>
<keyword evidence="3" id="KW-1185">Reference proteome</keyword>
<reference evidence="3" key="1">
    <citation type="submission" date="2020-07" db="EMBL/GenBank/DDBJ databases">
        <title>novel species isolated from the respiratory tract of Marmot.</title>
        <authorList>
            <person name="Zhang G."/>
        </authorList>
    </citation>
    <scope>NUCLEOTIDE SEQUENCE [LARGE SCALE GENOMIC DNA]</scope>
    <source>
        <strain evidence="3">686</strain>
    </source>
</reference>
<dbReference type="AlphaFoldDB" id="A0A7D7R0J0"/>
<dbReference type="Gene3D" id="3.50.30.10">
    <property type="entry name" value="Phosphohistidine domain"/>
    <property type="match status" value="1"/>
</dbReference>